<evidence type="ECO:0000256" key="4">
    <source>
        <dbReference type="ARBA" id="ARBA00049194"/>
    </source>
</evidence>
<dbReference type="OrthoDB" id="310895at2759"/>
<dbReference type="CDD" id="cd07106">
    <property type="entry name" value="ALDH_AldA-AAD23400"/>
    <property type="match status" value="1"/>
</dbReference>
<name>A0A8K0X5M0_9PEZI</name>
<feature type="domain" description="Aldehyde dehydrogenase" evidence="7">
    <location>
        <begin position="20"/>
        <end position="470"/>
    </location>
</feature>
<evidence type="ECO:0000256" key="3">
    <source>
        <dbReference type="ARBA" id="ARBA00024226"/>
    </source>
</evidence>
<dbReference type="InterPro" id="IPR015590">
    <property type="entry name" value="Aldehyde_DH_dom"/>
</dbReference>
<dbReference type="PROSITE" id="PS00687">
    <property type="entry name" value="ALDEHYDE_DEHYDR_GLU"/>
    <property type="match status" value="1"/>
</dbReference>
<dbReference type="AlphaFoldDB" id="A0A8K0X5M0"/>
<evidence type="ECO:0000313" key="8">
    <source>
        <dbReference type="EMBL" id="KAH7367425.1"/>
    </source>
</evidence>
<dbReference type="Proteomes" id="UP000813385">
    <property type="component" value="Unassembled WGS sequence"/>
</dbReference>
<feature type="active site" evidence="5">
    <location>
        <position position="244"/>
    </location>
</feature>
<evidence type="ECO:0000256" key="5">
    <source>
        <dbReference type="PROSITE-ProRule" id="PRU10007"/>
    </source>
</evidence>
<reference evidence="8" key="1">
    <citation type="journal article" date="2021" name="Nat. Commun.">
        <title>Genetic determinants of endophytism in the Arabidopsis root mycobiome.</title>
        <authorList>
            <person name="Mesny F."/>
            <person name="Miyauchi S."/>
            <person name="Thiergart T."/>
            <person name="Pickel B."/>
            <person name="Atanasova L."/>
            <person name="Karlsson M."/>
            <person name="Huettel B."/>
            <person name="Barry K.W."/>
            <person name="Haridas S."/>
            <person name="Chen C."/>
            <person name="Bauer D."/>
            <person name="Andreopoulos W."/>
            <person name="Pangilinan J."/>
            <person name="LaButti K."/>
            <person name="Riley R."/>
            <person name="Lipzen A."/>
            <person name="Clum A."/>
            <person name="Drula E."/>
            <person name="Henrissat B."/>
            <person name="Kohler A."/>
            <person name="Grigoriev I.V."/>
            <person name="Martin F.M."/>
            <person name="Hacquard S."/>
        </authorList>
    </citation>
    <scope>NUCLEOTIDE SEQUENCE</scope>
    <source>
        <strain evidence="8">MPI-CAGE-AT-0016</strain>
    </source>
</reference>
<dbReference type="EC" id="1.2.1.3" evidence="3"/>
<gene>
    <name evidence="8" type="ORF">B0T11DRAFT_275265</name>
</gene>
<dbReference type="InterPro" id="IPR016162">
    <property type="entry name" value="Ald_DH_N"/>
</dbReference>
<protein>
    <recommendedName>
        <fullName evidence="3">aldehyde dehydrogenase (NAD(+))</fullName>
        <ecNumber evidence="3">1.2.1.3</ecNumber>
    </recommendedName>
</protein>
<sequence length="475" mass="51144">MVAFETFSNVIDGKLQSTATTRHGVNPATLEDLPPVPVSSQEDLDVAVAAAAKATTEWQKVPIEKRRDAVSRLADALEAQADDFAAYLTKEQGKPGAQAQYELVQAIGVLRGVAQLPFGEEVVEDSEQARVITRYVPIGVAAGIVPWNFPIVLLMFKLAPAVITGNSIIIKPSPFTPYCGLKVVELAQQFFPPGVVQALSGDDNLGPWLTAHPGIQKISFTGSTATGIRVMQSCAKTLKRVTLELGGNDAAIVCSSVDIAAIAPAITGVALYNSGQVCIAIKRIYVHSSIYREFLDAMVAYAKTLVVGDGSAKDTTHGPVQNKMQYDRVKGLIASIEAEKLNIAFGDLNVTAAQKKGYFINPVIVENPPDESKIVVDEPFGPVFPVMKWTDEDEVIRRANNTDMGLGASVWTKDQEQADRLSRQLQAGTVWVNTHMELRPDAAFGGHKFSGVGTELGINGLKSYCNIQTIHQKKA</sequence>
<keyword evidence="2 6" id="KW-0560">Oxidoreductase</keyword>
<evidence type="ECO:0000313" key="9">
    <source>
        <dbReference type="Proteomes" id="UP000813385"/>
    </source>
</evidence>
<dbReference type="InterPro" id="IPR016163">
    <property type="entry name" value="Ald_DH_C"/>
</dbReference>
<evidence type="ECO:0000256" key="1">
    <source>
        <dbReference type="ARBA" id="ARBA00009986"/>
    </source>
</evidence>
<dbReference type="EMBL" id="JAGPXD010000002">
    <property type="protein sequence ID" value="KAH7367425.1"/>
    <property type="molecule type" value="Genomic_DNA"/>
</dbReference>
<dbReference type="InterPro" id="IPR044086">
    <property type="entry name" value="LUC3-like"/>
</dbReference>
<dbReference type="SUPFAM" id="SSF53720">
    <property type="entry name" value="ALDH-like"/>
    <property type="match status" value="1"/>
</dbReference>
<keyword evidence="9" id="KW-1185">Reference proteome</keyword>
<comment type="similarity">
    <text evidence="1 6">Belongs to the aldehyde dehydrogenase family.</text>
</comment>
<dbReference type="FunFam" id="3.40.605.10:FF:000007">
    <property type="entry name" value="NAD/NADP-dependent betaine aldehyde dehydrogenase"/>
    <property type="match status" value="1"/>
</dbReference>
<evidence type="ECO:0000259" key="7">
    <source>
        <dbReference type="Pfam" id="PF00171"/>
    </source>
</evidence>
<dbReference type="FunFam" id="3.40.309.10:FF:000009">
    <property type="entry name" value="Aldehyde dehydrogenase A"/>
    <property type="match status" value="1"/>
</dbReference>
<evidence type="ECO:0000256" key="2">
    <source>
        <dbReference type="ARBA" id="ARBA00023002"/>
    </source>
</evidence>
<dbReference type="GO" id="GO:0004029">
    <property type="term" value="F:aldehyde dehydrogenase (NAD+) activity"/>
    <property type="evidence" value="ECO:0007669"/>
    <property type="project" value="UniProtKB-EC"/>
</dbReference>
<dbReference type="Gene3D" id="3.40.605.10">
    <property type="entry name" value="Aldehyde Dehydrogenase, Chain A, domain 1"/>
    <property type="match status" value="1"/>
</dbReference>
<accession>A0A8K0X5M0</accession>
<evidence type="ECO:0000256" key="6">
    <source>
        <dbReference type="RuleBase" id="RU003345"/>
    </source>
</evidence>
<dbReference type="PANTHER" id="PTHR11699">
    <property type="entry name" value="ALDEHYDE DEHYDROGENASE-RELATED"/>
    <property type="match status" value="1"/>
</dbReference>
<proteinExistence type="inferred from homology"/>
<dbReference type="InterPro" id="IPR016161">
    <property type="entry name" value="Ald_DH/histidinol_DH"/>
</dbReference>
<dbReference type="InterPro" id="IPR016160">
    <property type="entry name" value="Ald_DH_CS_CYS"/>
</dbReference>
<organism evidence="8 9">
    <name type="scientific">Plectosphaerella cucumerina</name>
    <dbReference type="NCBI Taxonomy" id="40658"/>
    <lineage>
        <taxon>Eukaryota</taxon>
        <taxon>Fungi</taxon>
        <taxon>Dikarya</taxon>
        <taxon>Ascomycota</taxon>
        <taxon>Pezizomycotina</taxon>
        <taxon>Sordariomycetes</taxon>
        <taxon>Hypocreomycetidae</taxon>
        <taxon>Glomerellales</taxon>
        <taxon>Plectosphaerellaceae</taxon>
        <taxon>Plectosphaerella</taxon>
    </lineage>
</organism>
<dbReference type="PROSITE" id="PS00070">
    <property type="entry name" value="ALDEHYDE_DEHYDR_CYS"/>
    <property type="match status" value="1"/>
</dbReference>
<dbReference type="Pfam" id="PF00171">
    <property type="entry name" value="Aldedh"/>
    <property type="match status" value="1"/>
</dbReference>
<comment type="caution">
    <text evidence="8">The sequence shown here is derived from an EMBL/GenBank/DDBJ whole genome shotgun (WGS) entry which is preliminary data.</text>
</comment>
<dbReference type="Gene3D" id="3.40.309.10">
    <property type="entry name" value="Aldehyde Dehydrogenase, Chain A, domain 2"/>
    <property type="match status" value="1"/>
</dbReference>
<dbReference type="InterPro" id="IPR029510">
    <property type="entry name" value="Ald_DH_CS_GLU"/>
</dbReference>
<comment type="catalytic activity">
    <reaction evidence="4">
        <text>an aldehyde + NAD(+) + H2O = a carboxylate + NADH + 2 H(+)</text>
        <dbReference type="Rhea" id="RHEA:16185"/>
        <dbReference type="ChEBI" id="CHEBI:15377"/>
        <dbReference type="ChEBI" id="CHEBI:15378"/>
        <dbReference type="ChEBI" id="CHEBI:17478"/>
        <dbReference type="ChEBI" id="CHEBI:29067"/>
        <dbReference type="ChEBI" id="CHEBI:57540"/>
        <dbReference type="ChEBI" id="CHEBI:57945"/>
        <dbReference type="EC" id="1.2.1.3"/>
    </reaction>
</comment>